<organism evidence="1 2">
    <name type="scientific">Ambrosiozyma monospora</name>
    <name type="common">Yeast</name>
    <name type="synonym">Endomycopsis monosporus</name>
    <dbReference type="NCBI Taxonomy" id="43982"/>
    <lineage>
        <taxon>Eukaryota</taxon>
        <taxon>Fungi</taxon>
        <taxon>Dikarya</taxon>
        <taxon>Ascomycota</taxon>
        <taxon>Saccharomycotina</taxon>
        <taxon>Pichiomycetes</taxon>
        <taxon>Pichiales</taxon>
        <taxon>Pichiaceae</taxon>
        <taxon>Ambrosiozyma</taxon>
    </lineage>
</organism>
<sequence>MDDIKRRMMQSWTFDYITVQLAVTTLDVLNDRDYGEYGSKLKEKCKNYLFDNGWKAGSEAWKGIPLFLLTEIVNADEFFVPTDFDRIMLAIDILQNSEADDDETELTIQKFRKCFNFFNLTYHQQMELLKIKLKEKPIFDEVSFSRATMLYLYIFDASFSGRRASSTLDPKVFPDQISLFKYVPHTTFPESLFSVIGHTVIQPVRFSFSFPKAYRDRGSWTVYARKFAYCGRPWRCSLSHFSKTDTSILLELERLSRPDQPSNRYSSLEEIPYISQNTDDNGVSTTSLSKGSFELKPEYLDWRESVNVYYMHWWTSNDELNEKKVYCSQELKKIDDRLIVGWYIPIPSYVNESASRSFEMTLMMGVI</sequence>
<dbReference type="EMBL" id="BSXS01006012">
    <property type="protein sequence ID" value="GME85004.1"/>
    <property type="molecule type" value="Genomic_DNA"/>
</dbReference>
<name>A0ACB5TB84_AMBMO</name>
<reference evidence="1" key="1">
    <citation type="submission" date="2023-04" db="EMBL/GenBank/DDBJ databases">
        <title>Ambrosiozyma monospora NBRC 10751.</title>
        <authorList>
            <person name="Ichikawa N."/>
            <person name="Sato H."/>
            <person name="Tonouchi N."/>
        </authorList>
    </citation>
    <scope>NUCLEOTIDE SEQUENCE</scope>
    <source>
        <strain evidence="1">NBRC 10751</strain>
    </source>
</reference>
<proteinExistence type="predicted"/>
<dbReference type="Proteomes" id="UP001165064">
    <property type="component" value="Unassembled WGS sequence"/>
</dbReference>
<comment type="caution">
    <text evidence="1">The sequence shown here is derived from an EMBL/GenBank/DDBJ whole genome shotgun (WGS) entry which is preliminary data.</text>
</comment>
<evidence type="ECO:0000313" key="2">
    <source>
        <dbReference type="Proteomes" id="UP001165064"/>
    </source>
</evidence>
<gene>
    <name evidence="1" type="ORF">Amon02_000728100</name>
</gene>
<keyword evidence="2" id="KW-1185">Reference proteome</keyword>
<protein>
    <submittedName>
        <fullName evidence="1">Unnamed protein product</fullName>
    </submittedName>
</protein>
<evidence type="ECO:0000313" key="1">
    <source>
        <dbReference type="EMBL" id="GME85004.1"/>
    </source>
</evidence>
<accession>A0ACB5TB84</accession>